<keyword evidence="2" id="KW-1185">Reference proteome</keyword>
<name>A0A1I0NWV6_9FLAO</name>
<dbReference type="OrthoDB" id="1274422at2"/>
<dbReference type="STRING" id="356305.SAMN05421841_0848"/>
<reference evidence="2" key="1">
    <citation type="submission" date="2016-10" db="EMBL/GenBank/DDBJ databases">
        <authorList>
            <person name="Varghese N."/>
            <person name="Submissions S."/>
        </authorList>
    </citation>
    <scope>NUCLEOTIDE SEQUENCE [LARGE SCALE GENOMIC DNA]</scope>
    <source>
        <strain evidence="2">DSM 17724</strain>
    </source>
</reference>
<gene>
    <name evidence="1" type="ORF">SAMN05421841_0848</name>
</gene>
<sequence length="70" mass="8404">MTEEDKIKEKIKTWIEENRDKLPLNIDSWNIQVFKREKTSRPKTISLGKYNAEIIRSDPFYKPYSKTSIL</sequence>
<accession>A0A1I0NWV6</accession>
<protein>
    <submittedName>
        <fullName evidence="1">Uncharacterized protein</fullName>
    </submittedName>
</protein>
<proteinExistence type="predicted"/>
<dbReference type="AlphaFoldDB" id="A0A1I0NWV6"/>
<evidence type="ECO:0000313" key="2">
    <source>
        <dbReference type="Proteomes" id="UP000199469"/>
    </source>
</evidence>
<dbReference type="RefSeq" id="WP_089790784.1">
    <property type="nucleotide sequence ID" value="NZ_FOIU01000001.1"/>
</dbReference>
<dbReference type="EMBL" id="FOIU01000001">
    <property type="protein sequence ID" value="SEW06173.1"/>
    <property type="molecule type" value="Genomic_DNA"/>
</dbReference>
<evidence type="ECO:0000313" key="1">
    <source>
        <dbReference type="EMBL" id="SEW06173.1"/>
    </source>
</evidence>
<dbReference type="Proteomes" id="UP000199469">
    <property type="component" value="Unassembled WGS sequence"/>
</dbReference>
<organism evidence="1 2">
    <name type="scientific">Chryseobacterium wanjuense</name>
    <dbReference type="NCBI Taxonomy" id="356305"/>
    <lineage>
        <taxon>Bacteria</taxon>
        <taxon>Pseudomonadati</taxon>
        <taxon>Bacteroidota</taxon>
        <taxon>Flavobacteriia</taxon>
        <taxon>Flavobacteriales</taxon>
        <taxon>Weeksellaceae</taxon>
        <taxon>Chryseobacterium group</taxon>
        <taxon>Chryseobacterium</taxon>
    </lineage>
</organism>